<dbReference type="GO" id="GO:0005829">
    <property type="term" value="C:cytosol"/>
    <property type="evidence" value="ECO:0007669"/>
    <property type="project" value="TreeGrafter"/>
</dbReference>
<evidence type="ECO:0000256" key="5">
    <source>
        <dbReference type="ARBA" id="ARBA00023002"/>
    </source>
</evidence>
<keyword evidence="6 8" id="KW-0408">Iron</keyword>
<dbReference type="GO" id="GO:0004322">
    <property type="term" value="F:ferroxidase activity"/>
    <property type="evidence" value="ECO:0007669"/>
    <property type="project" value="TreeGrafter"/>
</dbReference>
<comment type="function">
    <text evidence="1 9">Iron-storage protein.</text>
</comment>
<evidence type="ECO:0000256" key="8">
    <source>
        <dbReference type="PIRSR" id="PIRSR601519-1"/>
    </source>
</evidence>
<dbReference type="InterPro" id="IPR001519">
    <property type="entry name" value="Ferritin"/>
</dbReference>
<dbReference type="FunFam" id="1.20.1260.10:FF:000001">
    <property type="entry name" value="Non-heme ferritin"/>
    <property type="match status" value="1"/>
</dbReference>
<dbReference type="RefSeq" id="WP_120167189.1">
    <property type="nucleotide sequence ID" value="NZ_MCIB01000002.1"/>
</dbReference>
<keyword evidence="3 9" id="KW-0409">Iron storage</keyword>
<keyword evidence="12" id="KW-1185">Reference proteome</keyword>
<dbReference type="PANTHER" id="PTHR11431:SF127">
    <property type="entry name" value="BACTERIAL NON-HEME FERRITIN"/>
    <property type="match status" value="1"/>
</dbReference>
<dbReference type="CDD" id="cd01055">
    <property type="entry name" value="Nonheme_Ferritin"/>
    <property type="match status" value="1"/>
</dbReference>
<dbReference type="AlphaFoldDB" id="A0A419T9N8"/>
<dbReference type="GO" id="GO:0008199">
    <property type="term" value="F:ferric iron binding"/>
    <property type="evidence" value="ECO:0007669"/>
    <property type="project" value="InterPro"/>
</dbReference>
<keyword evidence="9" id="KW-0963">Cytoplasm</keyword>
<dbReference type="Pfam" id="PF00210">
    <property type="entry name" value="Ferritin"/>
    <property type="match status" value="1"/>
</dbReference>
<dbReference type="InterPro" id="IPR009040">
    <property type="entry name" value="Ferritin-like_diiron"/>
</dbReference>
<feature type="binding site" evidence="8">
    <location>
        <position position="50"/>
    </location>
    <ligand>
        <name>Fe cation</name>
        <dbReference type="ChEBI" id="CHEBI:24875"/>
        <label>1</label>
    </ligand>
</feature>
<dbReference type="InterPro" id="IPR008331">
    <property type="entry name" value="Ferritin_DPS_dom"/>
</dbReference>
<feature type="binding site" evidence="8">
    <location>
        <position position="94"/>
    </location>
    <ligand>
        <name>Fe cation</name>
        <dbReference type="ChEBI" id="CHEBI:24875"/>
        <label>1</label>
    </ligand>
</feature>
<dbReference type="InterPro" id="IPR012347">
    <property type="entry name" value="Ferritin-like"/>
</dbReference>
<reference evidence="11 12" key="1">
    <citation type="submission" date="2016-08" db="EMBL/GenBank/DDBJ databases">
        <title>Novel Firmicutes and Novel Genomes.</title>
        <authorList>
            <person name="Poppleton D.I."/>
            <person name="Gribaldo S."/>
        </authorList>
    </citation>
    <scope>NUCLEOTIDE SEQUENCE [LARGE SCALE GENOMIC DNA]</scope>
    <source>
        <strain evidence="11 12">CTT3</strain>
    </source>
</reference>
<name>A0A419T9N8_9FIRM</name>
<protein>
    <recommendedName>
        <fullName evidence="9">Ferritin</fullName>
        <ecNumber evidence="9">1.16.3.2</ecNumber>
    </recommendedName>
</protein>
<dbReference type="InterPro" id="IPR041719">
    <property type="entry name" value="Ferritin_prok"/>
</dbReference>
<feature type="binding site" evidence="8">
    <location>
        <position position="53"/>
    </location>
    <ligand>
        <name>Fe cation</name>
        <dbReference type="ChEBI" id="CHEBI:24875"/>
        <label>1</label>
    </ligand>
</feature>
<evidence type="ECO:0000256" key="6">
    <source>
        <dbReference type="ARBA" id="ARBA00023004"/>
    </source>
</evidence>
<dbReference type="GO" id="GO:0008198">
    <property type="term" value="F:ferrous iron binding"/>
    <property type="evidence" value="ECO:0007669"/>
    <property type="project" value="TreeGrafter"/>
</dbReference>
<evidence type="ECO:0000313" key="11">
    <source>
        <dbReference type="EMBL" id="RKD34183.1"/>
    </source>
</evidence>
<feature type="binding site" evidence="8">
    <location>
        <position position="127"/>
    </location>
    <ligand>
        <name>Fe cation</name>
        <dbReference type="ChEBI" id="CHEBI:24875"/>
        <label>1</label>
    </ligand>
</feature>
<keyword evidence="5" id="KW-0560">Oxidoreductase</keyword>
<organism evidence="11 12">
    <name type="scientific">Thermohalobacter berrensis</name>
    <dbReference type="NCBI Taxonomy" id="99594"/>
    <lineage>
        <taxon>Bacteria</taxon>
        <taxon>Bacillati</taxon>
        <taxon>Bacillota</taxon>
        <taxon>Tissierellia</taxon>
        <taxon>Tissierellales</taxon>
        <taxon>Thermohalobacteraceae</taxon>
        <taxon>Thermohalobacter</taxon>
    </lineage>
</organism>
<feature type="domain" description="Ferritin-like diiron" evidence="10">
    <location>
        <begin position="1"/>
        <end position="145"/>
    </location>
</feature>
<evidence type="ECO:0000256" key="7">
    <source>
        <dbReference type="ARBA" id="ARBA00048035"/>
    </source>
</evidence>
<evidence type="ECO:0000259" key="10">
    <source>
        <dbReference type="PROSITE" id="PS50905"/>
    </source>
</evidence>
<dbReference type="OrthoDB" id="9801481at2"/>
<gene>
    <name evidence="11" type="ORF">BET03_07795</name>
</gene>
<dbReference type="PROSITE" id="PS50905">
    <property type="entry name" value="FERRITIN_LIKE"/>
    <property type="match status" value="1"/>
</dbReference>
<comment type="subcellular location">
    <subcellularLocation>
        <location evidence="9">Cytoplasm</location>
    </subcellularLocation>
</comment>
<dbReference type="InterPro" id="IPR009078">
    <property type="entry name" value="Ferritin-like_SF"/>
</dbReference>
<sequence length="172" mass="20198">MLSEKLLEELNEQIKYELYSSHYYLAMAAYCAAQDLEGFAHFFKVQAEEEKFHAMKLFDFVNDMDGRVVIKSLDEPKNDFESIEDVFHSALSHEKFVTKRIYKLMDIATEEREHATISLLKWYVDEQIEEENSMKDILTKVRRLGKDSHGLYMLDKELGQRTFTPPADGENQ</sequence>
<dbReference type="GO" id="GO:0006826">
    <property type="term" value="P:iron ion transport"/>
    <property type="evidence" value="ECO:0007669"/>
    <property type="project" value="InterPro"/>
</dbReference>
<comment type="similarity">
    <text evidence="2 9">Belongs to the ferritin family. Prokaryotic subfamily.</text>
</comment>
<proteinExistence type="inferred from homology"/>
<dbReference type="Gene3D" id="1.20.1260.10">
    <property type="match status" value="1"/>
</dbReference>
<dbReference type="GO" id="GO:0006879">
    <property type="term" value="P:intracellular iron ion homeostasis"/>
    <property type="evidence" value="ECO:0007669"/>
    <property type="project" value="UniProtKB-KW"/>
</dbReference>
<evidence type="ECO:0000256" key="4">
    <source>
        <dbReference type="ARBA" id="ARBA00022723"/>
    </source>
</evidence>
<dbReference type="EC" id="1.16.3.2" evidence="9"/>
<evidence type="ECO:0000256" key="9">
    <source>
        <dbReference type="RuleBase" id="RU361145"/>
    </source>
</evidence>
<keyword evidence="4 8" id="KW-0479">Metal-binding</keyword>
<evidence type="ECO:0000313" key="12">
    <source>
        <dbReference type="Proteomes" id="UP000284177"/>
    </source>
</evidence>
<evidence type="ECO:0000256" key="1">
    <source>
        <dbReference type="ARBA" id="ARBA00002485"/>
    </source>
</evidence>
<evidence type="ECO:0000256" key="3">
    <source>
        <dbReference type="ARBA" id="ARBA00022434"/>
    </source>
</evidence>
<dbReference type="Proteomes" id="UP000284177">
    <property type="component" value="Unassembled WGS sequence"/>
</dbReference>
<comment type="caution">
    <text evidence="11">The sequence shown here is derived from an EMBL/GenBank/DDBJ whole genome shotgun (WGS) entry which is preliminary data.</text>
</comment>
<dbReference type="PANTHER" id="PTHR11431">
    <property type="entry name" value="FERRITIN"/>
    <property type="match status" value="1"/>
</dbReference>
<accession>A0A419T9N8</accession>
<evidence type="ECO:0000256" key="2">
    <source>
        <dbReference type="ARBA" id="ARBA00006950"/>
    </source>
</evidence>
<feature type="binding site" evidence="8">
    <location>
        <position position="17"/>
    </location>
    <ligand>
        <name>Fe cation</name>
        <dbReference type="ChEBI" id="CHEBI:24875"/>
        <label>1</label>
    </ligand>
</feature>
<dbReference type="EMBL" id="MCIB01000002">
    <property type="protein sequence ID" value="RKD34183.1"/>
    <property type="molecule type" value="Genomic_DNA"/>
</dbReference>
<dbReference type="GO" id="GO:0042802">
    <property type="term" value="F:identical protein binding"/>
    <property type="evidence" value="ECO:0007669"/>
    <property type="project" value="UniProtKB-ARBA"/>
</dbReference>
<comment type="catalytic activity">
    <reaction evidence="7 9">
        <text>4 Fe(2+) + O2 + 6 H2O = 4 iron(III) oxide-hydroxide + 12 H(+)</text>
        <dbReference type="Rhea" id="RHEA:11972"/>
        <dbReference type="ChEBI" id="CHEBI:15377"/>
        <dbReference type="ChEBI" id="CHEBI:15378"/>
        <dbReference type="ChEBI" id="CHEBI:15379"/>
        <dbReference type="ChEBI" id="CHEBI:29033"/>
        <dbReference type="ChEBI" id="CHEBI:78619"/>
        <dbReference type="EC" id="1.16.3.2"/>
    </reaction>
</comment>
<dbReference type="SUPFAM" id="SSF47240">
    <property type="entry name" value="Ferritin-like"/>
    <property type="match status" value="1"/>
</dbReference>